<keyword evidence="8" id="KW-1185">Reference proteome</keyword>
<name>A0A7X6H1E0_9RHOB</name>
<proteinExistence type="inferred from homology"/>
<evidence type="ECO:0000313" key="7">
    <source>
        <dbReference type="EMBL" id="NKX46233.1"/>
    </source>
</evidence>
<feature type="chain" id="PRO_5030610962" evidence="5">
    <location>
        <begin position="23"/>
        <end position="221"/>
    </location>
</feature>
<dbReference type="GO" id="GO:0019867">
    <property type="term" value="C:outer membrane"/>
    <property type="evidence" value="ECO:0007669"/>
    <property type="project" value="InterPro"/>
</dbReference>
<comment type="subcellular location">
    <subcellularLocation>
        <location evidence="1">Membrane</location>
    </subcellularLocation>
</comment>
<evidence type="ECO:0000256" key="3">
    <source>
        <dbReference type="ARBA" id="ARBA00023136"/>
    </source>
</evidence>
<dbReference type="RefSeq" id="WP_168624616.1">
    <property type="nucleotide sequence ID" value="NZ_JAAZQQ010000006.1"/>
</dbReference>
<dbReference type="SUPFAM" id="SSF56925">
    <property type="entry name" value="OMPA-like"/>
    <property type="match status" value="1"/>
</dbReference>
<protein>
    <submittedName>
        <fullName evidence="7">Porin family protein</fullName>
    </submittedName>
</protein>
<dbReference type="NCBIfam" id="TIGR01414">
    <property type="entry name" value="autotrans_barl"/>
    <property type="match status" value="1"/>
</dbReference>
<keyword evidence="3" id="KW-0472">Membrane</keyword>
<dbReference type="AlphaFoldDB" id="A0A7X6H1E0"/>
<feature type="signal peptide" evidence="5">
    <location>
        <begin position="1"/>
        <end position="22"/>
    </location>
</feature>
<evidence type="ECO:0000256" key="4">
    <source>
        <dbReference type="ARBA" id="ARBA00038306"/>
    </source>
</evidence>
<dbReference type="InterPro" id="IPR051692">
    <property type="entry name" value="OMP-like"/>
</dbReference>
<evidence type="ECO:0000313" key="8">
    <source>
        <dbReference type="Proteomes" id="UP000526408"/>
    </source>
</evidence>
<dbReference type="Pfam" id="PF13505">
    <property type="entry name" value="OMP_b-brl"/>
    <property type="match status" value="1"/>
</dbReference>
<organism evidence="7 8">
    <name type="scientific">Roseicyclus persicicus</name>
    <dbReference type="NCBI Taxonomy" id="2650661"/>
    <lineage>
        <taxon>Bacteria</taxon>
        <taxon>Pseudomonadati</taxon>
        <taxon>Pseudomonadota</taxon>
        <taxon>Alphaproteobacteria</taxon>
        <taxon>Rhodobacterales</taxon>
        <taxon>Roseobacteraceae</taxon>
        <taxon>Roseicyclus</taxon>
    </lineage>
</organism>
<evidence type="ECO:0000256" key="5">
    <source>
        <dbReference type="SAM" id="SignalP"/>
    </source>
</evidence>
<dbReference type="InterPro" id="IPR027385">
    <property type="entry name" value="Beta-barrel_OMP"/>
</dbReference>
<gene>
    <name evidence="7" type="ORF">HCU73_16695</name>
</gene>
<comment type="caution">
    <text evidence="7">The sequence shown here is derived from an EMBL/GenBank/DDBJ whole genome shotgun (WGS) entry which is preliminary data.</text>
</comment>
<evidence type="ECO:0000256" key="2">
    <source>
        <dbReference type="ARBA" id="ARBA00022729"/>
    </source>
</evidence>
<dbReference type="Proteomes" id="UP000526408">
    <property type="component" value="Unassembled WGS sequence"/>
</dbReference>
<evidence type="ECO:0000259" key="6">
    <source>
        <dbReference type="Pfam" id="PF13505"/>
    </source>
</evidence>
<dbReference type="InterPro" id="IPR011250">
    <property type="entry name" value="OMP/PagP_B-barrel"/>
</dbReference>
<dbReference type="PANTHER" id="PTHR34001:SF3">
    <property type="entry name" value="BLL7405 PROTEIN"/>
    <property type="match status" value="1"/>
</dbReference>
<dbReference type="PANTHER" id="PTHR34001">
    <property type="entry name" value="BLL7405 PROTEIN"/>
    <property type="match status" value="1"/>
</dbReference>
<reference evidence="7 8" key="1">
    <citation type="submission" date="2020-04" db="EMBL/GenBank/DDBJ databases">
        <authorList>
            <person name="Yoon J."/>
        </authorList>
    </citation>
    <scope>NUCLEOTIDE SEQUENCE [LARGE SCALE GENOMIC DNA]</scope>
    <source>
        <strain evidence="7 8">KMU-115</strain>
    </source>
</reference>
<dbReference type="Gene3D" id="2.40.160.20">
    <property type="match status" value="1"/>
</dbReference>
<dbReference type="InterPro" id="IPR006315">
    <property type="entry name" value="OM_autotransptr_brl_dom"/>
</dbReference>
<accession>A0A7X6H1E0</accession>
<comment type="similarity">
    <text evidence="4">Belongs to the Omp25/RopB family.</text>
</comment>
<dbReference type="EMBL" id="JAAZQQ010000006">
    <property type="protein sequence ID" value="NKX46233.1"/>
    <property type="molecule type" value="Genomic_DNA"/>
</dbReference>
<feature type="domain" description="Outer membrane protein beta-barrel" evidence="6">
    <location>
        <begin position="11"/>
        <end position="220"/>
    </location>
</feature>
<sequence length="221" mass="23065">MRSWVIAGCMAAATTLAGAASAQEWDGFYVGGHLGGVALSGDFGAFTPRNGYAGFGLSDMDGNGMIGGLHAGRSWDMGSYVLGVEAGLSAGGVHEESTQSTIGSVPVFSRDLDGLLTVAGRLGVPVGNALVYGRTGAAVGRFTSGHDQNGTWISETETRTGWLVGLGAEGRLADNMTWRIDLSHMDFGDFRTDITGPGAAIWTQQEATVQTLTVGFNYWFN</sequence>
<keyword evidence="2 5" id="KW-0732">Signal</keyword>
<evidence type="ECO:0000256" key="1">
    <source>
        <dbReference type="ARBA" id="ARBA00004370"/>
    </source>
</evidence>